<sequence>MIQKTEGIFKKFNGNVATQIEFLDYDGRRIREYCNKETQYYLDDKLIEKSSFTEGIKIVVETKNGDLFIKNVWGYKDIEYIEVDEFQKILEKYLCNKKGFYATGVQPV</sequence>
<dbReference type="AlphaFoldDB" id="A0A0L6JPY8"/>
<dbReference type="STRING" id="398512.Bccel_3177"/>
<organism evidence="1 2">
    <name type="scientific">Pseudobacteroides cellulosolvens ATCC 35603 = DSM 2933</name>
    <dbReference type="NCBI Taxonomy" id="398512"/>
    <lineage>
        <taxon>Bacteria</taxon>
        <taxon>Bacillati</taxon>
        <taxon>Bacillota</taxon>
        <taxon>Clostridia</taxon>
        <taxon>Eubacteriales</taxon>
        <taxon>Oscillospiraceae</taxon>
        <taxon>Pseudobacteroides</taxon>
    </lineage>
</organism>
<dbReference type="OrthoDB" id="9987958at2"/>
<name>A0A0L6JPY8_9FIRM</name>
<dbReference type="Proteomes" id="UP000036923">
    <property type="component" value="Unassembled WGS sequence"/>
</dbReference>
<gene>
    <name evidence="1" type="ORF">Bccel_3177</name>
</gene>
<reference evidence="2" key="1">
    <citation type="submission" date="2015-07" db="EMBL/GenBank/DDBJ databases">
        <title>Near-Complete Genome Sequence of the Cellulolytic Bacterium Bacteroides (Pseudobacteroides) cellulosolvens ATCC 35603.</title>
        <authorList>
            <person name="Dassa B."/>
            <person name="Utturkar S.M."/>
            <person name="Klingeman D.M."/>
            <person name="Hurt R.A."/>
            <person name="Keller M."/>
            <person name="Xu J."/>
            <person name="Reddy Y.H.K."/>
            <person name="Borovok I."/>
            <person name="Grinberg I.R."/>
            <person name="Lamed R."/>
            <person name="Zhivin O."/>
            <person name="Bayer E.A."/>
            <person name="Brown S.D."/>
        </authorList>
    </citation>
    <scope>NUCLEOTIDE SEQUENCE [LARGE SCALE GENOMIC DNA]</scope>
    <source>
        <strain evidence="2">DSM 2933</strain>
    </source>
</reference>
<evidence type="ECO:0000313" key="1">
    <source>
        <dbReference type="EMBL" id="KNY27906.1"/>
    </source>
</evidence>
<evidence type="ECO:0000313" key="2">
    <source>
        <dbReference type="Proteomes" id="UP000036923"/>
    </source>
</evidence>
<dbReference type="EMBL" id="LGTC01000001">
    <property type="protein sequence ID" value="KNY27906.1"/>
    <property type="molecule type" value="Genomic_DNA"/>
</dbReference>
<comment type="caution">
    <text evidence="1">The sequence shown here is derived from an EMBL/GenBank/DDBJ whole genome shotgun (WGS) entry which is preliminary data.</text>
</comment>
<protein>
    <submittedName>
        <fullName evidence="1">Uncharacterized protein</fullName>
    </submittedName>
</protein>
<proteinExistence type="predicted"/>
<dbReference type="RefSeq" id="WP_036945780.1">
    <property type="nucleotide sequence ID" value="NZ_LGTC01000001.1"/>
</dbReference>
<keyword evidence="2" id="KW-1185">Reference proteome</keyword>
<accession>A0A0L6JPY8</accession>
<dbReference type="eggNOG" id="ENOG50346SN">
    <property type="taxonomic scope" value="Bacteria"/>
</dbReference>